<feature type="compositionally biased region" description="Polar residues" evidence="1">
    <location>
        <begin position="669"/>
        <end position="695"/>
    </location>
</feature>
<proteinExistence type="predicted"/>
<dbReference type="AlphaFoldDB" id="A0A8T9CAM9"/>
<dbReference type="InterPro" id="IPR013859">
    <property type="entry name" value="Ssr4_N"/>
</dbReference>
<feature type="region of interest" description="Disordered" evidence="1">
    <location>
        <begin position="611"/>
        <end position="630"/>
    </location>
</feature>
<feature type="domain" description="SWI/SNF and RSC complexes subunit Ssr4 C-terminal" evidence="3">
    <location>
        <begin position="331"/>
        <end position="778"/>
    </location>
</feature>
<feature type="compositionally biased region" description="Basic and acidic residues" evidence="1">
    <location>
        <begin position="649"/>
        <end position="659"/>
    </location>
</feature>
<evidence type="ECO:0000256" key="1">
    <source>
        <dbReference type="SAM" id="MobiDB-lite"/>
    </source>
</evidence>
<organism evidence="4 5">
    <name type="scientific">Lachnellula suecica</name>
    <dbReference type="NCBI Taxonomy" id="602035"/>
    <lineage>
        <taxon>Eukaryota</taxon>
        <taxon>Fungi</taxon>
        <taxon>Dikarya</taxon>
        <taxon>Ascomycota</taxon>
        <taxon>Pezizomycotina</taxon>
        <taxon>Leotiomycetes</taxon>
        <taxon>Helotiales</taxon>
        <taxon>Lachnaceae</taxon>
        <taxon>Lachnellula</taxon>
    </lineage>
</organism>
<dbReference type="Pfam" id="PF20497">
    <property type="entry name" value="SWI-SNF_Ssr4_C"/>
    <property type="match status" value="1"/>
</dbReference>
<keyword evidence="5" id="KW-1185">Reference proteome</keyword>
<dbReference type="OrthoDB" id="5321006at2759"/>
<dbReference type="GO" id="GO:0006338">
    <property type="term" value="P:chromatin remodeling"/>
    <property type="evidence" value="ECO:0007669"/>
    <property type="project" value="InterPro"/>
</dbReference>
<feature type="domain" description="SWI/SNF and RSC complexes subunit Ssr4 N-terminal" evidence="2">
    <location>
        <begin position="75"/>
        <end position="280"/>
    </location>
</feature>
<evidence type="ECO:0000259" key="2">
    <source>
        <dbReference type="Pfam" id="PF08549"/>
    </source>
</evidence>
<comment type="caution">
    <text evidence="4">The sequence shown here is derived from an EMBL/GenBank/DDBJ whole genome shotgun (WGS) entry which is preliminary data.</text>
</comment>
<feature type="region of interest" description="Disordered" evidence="1">
    <location>
        <begin position="534"/>
        <end position="572"/>
    </location>
</feature>
<feature type="compositionally biased region" description="Low complexity" evidence="1">
    <location>
        <begin position="554"/>
        <end position="565"/>
    </location>
</feature>
<dbReference type="Pfam" id="PF08549">
    <property type="entry name" value="SWI-SNF_Ssr4_N"/>
    <property type="match status" value="1"/>
</dbReference>
<sequence>MHVTRLFPPLLLFKTRSRVLYRIASIWIRPFDIQIFNRNLDNPAHRICHNAGPKPGHPSRSCKPAAVRMPMGMPSKLTAIEQQHHVHLLSTYRYPSLQQVHPEKIAEWLLNAPKITRDQAPFYWTYLDKPVDGSILLVWQSSSIGTNFPSDGYVWAPPENRYQIDVQSTGYSLEMFHHRIGYAPGEHVAAHSRRRYRLNPPRDPNANVPAPDMSLWIVHYMQAEMNERVPSNLIPIDMHERTIQNTRNYLHQQGQIVQKEFMLHDRANWPQIAFPRNAGNAARSAPAYGGNLQRAGVPPAMAYTQQGPPSKRPRTQPPSQLPGPSIPVDADDEEDTQRGDFFDHTTPREISMSRYKQNHEWMEEILSSPYAINQLIPADLGLGLVGQFASLTEGIFDAPLDPEKDQTKHNYVGHLDKEKAEEFRKRANESIAQTNRGIEKMKAKHAKRLAKLQKGSLVSQAEKELRSAVNDPIDVGPEYWRLEGRVDTEDEEEGKPEPKAPSKVADIISQVEASVGRHAAAVQELVRIQDGGYEEPAAVPSPEVPAVPSPQATPPGSNNGSSNSGVLVGEADMDMGGSAVGLLDQFHTGVSSNATPGSNFPTPQAHLQATSAAGTPNNIPTPSSQPTAEQTIQTDVTMGDGATTGEQAHQPDENTKDDWIVVPPGGVSPTASAQVAPPITSQAPELGATTISTPSAPVLADPSPLPTTSSNQTPLPDFHTSPNDFADLGDLDTAGEALAGYGDELGDSGGDLGDLGMEMDVGMDDSAFGEAFHGIEPSGEDNGEGDGL</sequence>
<feature type="region of interest" description="Disordered" evidence="1">
    <location>
        <begin position="300"/>
        <end position="346"/>
    </location>
</feature>
<feature type="compositionally biased region" description="Pro residues" evidence="1">
    <location>
        <begin position="315"/>
        <end position="325"/>
    </location>
</feature>
<dbReference type="Proteomes" id="UP000469558">
    <property type="component" value="Unassembled WGS sequence"/>
</dbReference>
<feature type="compositionally biased region" description="Pro residues" evidence="1">
    <location>
        <begin position="542"/>
        <end position="553"/>
    </location>
</feature>
<protein>
    <submittedName>
        <fullName evidence="4">SWI/SNF and RSC complexes subunit ssr4</fullName>
    </submittedName>
</protein>
<evidence type="ECO:0000259" key="3">
    <source>
        <dbReference type="Pfam" id="PF20497"/>
    </source>
</evidence>
<dbReference type="InterPro" id="IPR046464">
    <property type="entry name" value="SWI-SNF_Ssr4_C"/>
</dbReference>
<evidence type="ECO:0000313" key="4">
    <source>
        <dbReference type="EMBL" id="TVY82366.1"/>
    </source>
</evidence>
<feature type="region of interest" description="Disordered" evidence="1">
    <location>
        <begin position="769"/>
        <end position="788"/>
    </location>
</feature>
<evidence type="ECO:0000313" key="5">
    <source>
        <dbReference type="Proteomes" id="UP000469558"/>
    </source>
</evidence>
<dbReference type="EMBL" id="QGMK01000329">
    <property type="protein sequence ID" value="TVY82366.1"/>
    <property type="molecule type" value="Genomic_DNA"/>
</dbReference>
<gene>
    <name evidence="4" type="primary">ssr4</name>
    <name evidence="4" type="ORF">LSUE1_G003896</name>
</gene>
<feature type="compositionally biased region" description="Basic and acidic residues" evidence="1">
    <location>
        <begin position="336"/>
        <end position="346"/>
    </location>
</feature>
<feature type="compositionally biased region" description="Acidic residues" evidence="1">
    <location>
        <begin position="778"/>
        <end position="788"/>
    </location>
</feature>
<feature type="region of interest" description="Disordered" evidence="1">
    <location>
        <begin position="638"/>
        <end position="761"/>
    </location>
</feature>
<reference evidence="4 5" key="1">
    <citation type="submission" date="2018-05" db="EMBL/GenBank/DDBJ databases">
        <title>Genome sequencing and assembly of the regulated plant pathogen Lachnellula willkommii and related sister species for the development of diagnostic species identification markers.</title>
        <authorList>
            <person name="Giroux E."/>
            <person name="Bilodeau G."/>
        </authorList>
    </citation>
    <scope>NUCLEOTIDE SEQUENCE [LARGE SCALE GENOMIC DNA]</scope>
    <source>
        <strain evidence="4 5">CBS 268.59</strain>
    </source>
</reference>
<accession>A0A8T9CAM9</accession>
<name>A0A8T9CAM9_9HELO</name>